<sequence length="672" mass="73821">MHIKPFYRLRPADLPLVESPFLASQTLRRTLSDPLAGHSSLLLDDIPGVLPGTPREVVHQYLISRVATGELCLVHTGIGSDRPMSPVVSWRPDQGDGNSGAWHCESGAREIIGLEHSVSELNRKGLTPRDLSRAEGIGFRNYQGSPAESELNGGPQHENADRRLTLPLGASASVLPLAAESKTLESEGEPDGVHLVAGLFTDGTLNNVDNIEIFRKRLMAECVEPVKADPSRLEECRNLLAMRMGESYANGPTNVVKLFDLYDRGAVKRDLRTTLFVKAYEPGPGTKTGEEDSKLGAATGLGDTGVPAQVSKLFRKLVQEIVRVLGESEIKSLTLDLFGFSRGAAAARHASNEILKGNDGALARAMASKGLDWPKEVSIRFIGLFDTVAGILNLPQLDFSPRNDVNRPLELYLDPEKLGKVVHLVATDEKRANFSLNSVRADDGILPANYREIEMPGAHSDVGGGYPDAQTEELLLHPTLRIFGSRAGRPSETMEWDNLESLRAQTEAEGWIGEYSLPLSDGSKPFLEIEQKVNQHPSPDGSIELSLRMMRHVRGEYSRIGMHLMHMLAVSEGVPLKPIPENGSFKIPDGLESVAEEMKAQVSAGIDNLKLSDKDLRLVRQRYIHHSAHYNLMDLLVADQVLSLEVPAEQWFHPLRPSSSQERLVHFNRKPG</sequence>
<dbReference type="AlphaFoldDB" id="A0A1I4RBB9"/>
<feature type="domain" description="T6SS Phospholipase effector Tle1-like catalytic" evidence="2">
    <location>
        <begin position="374"/>
        <end position="480"/>
    </location>
</feature>
<dbReference type="RefSeq" id="WP_091998163.1">
    <property type="nucleotide sequence ID" value="NZ_FOUR01000001.1"/>
</dbReference>
<evidence type="ECO:0000259" key="2">
    <source>
        <dbReference type="Pfam" id="PF09994"/>
    </source>
</evidence>
<reference evidence="4" key="1">
    <citation type="submission" date="2016-10" db="EMBL/GenBank/DDBJ databases">
        <authorList>
            <person name="Varghese N."/>
            <person name="Submissions S."/>
        </authorList>
    </citation>
    <scope>NUCLEOTIDE SEQUENCE [LARGE SCALE GENOMIC DNA]</scope>
    <source>
        <strain evidence="4">CGMCC 1.6775</strain>
    </source>
</reference>
<proteinExistence type="predicted"/>
<evidence type="ECO:0000313" key="3">
    <source>
        <dbReference type="EMBL" id="SFM49495.1"/>
    </source>
</evidence>
<dbReference type="OrthoDB" id="4378831at2"/>
<dbReference type="Proteomes" id="UP000199339">
    <property type="component" value="Unassembled WGS sequence"/>
</dbReference>
<dbReference type="GO" id="GO:0016787">
    <property type="term" value="F:hydrolase activity"/>
    <property type="evidence" value="ECO:0007669"/>
    <property type="project" value="UniProtKB-KW"/>
</dbReference>
<accession>A0A1I4RBB9</accession>
<evidence type="ECO:0000313" key="4">
    <source>
        <dbReference type="Proteomes" id="UP000199339"/>
    </source>
</evidence>
<protein>
    <submittedName>
        <fullName evidence="3">Uncharacterized alpha/beta hydrolase domain</fullName>
    </submittedName>
</protein>
<evidence type="ECO:0000256" key="1">
    <source>
        <dbReference type="SAM" id="MobiDB-lite"/>
    </source>
</evidence>
<dbReference type="EMBL" id="FOUR01000001">
    <property type="protein sequence ID" value="SFM49495.1"/>
    <property type="molecule type" value="Genomic_DNA"/>
</dbReference>
<dbReference type="PANTHER" id="PTHR33840">
    <property type="match status" value="1"/>
</dbReference>
<dbReference type="InterPro" id="IPR018712">
    <property type="entry name" value="Tle1-like_cat"/>
</dbReference>
<gene>
    <name evidence="3" type="ORF">SAMN04487961_0469</name>
</gene>
<name>A0A1I4RBB9_9GAMM</name>
<feature type="region of interest" description="Disordered" evidence="1">
    <location>
        <begin position="142"/>
        <end position="161"/>
    </location>
</feature>
<organism evidence="3 4">
    <name type="scientific">Marinobacter pelagius</name>
    <dbReference type="NCBI Taxonomy" id="379482"/>
    <lineage>
        <taxon>Bacteria</taxon>
        <taxon>Pseudomonadati</taxon>
        <taxon>Pseudomonadota</taxon>
        <taxon>Gammaproteobacteria</taxon>
        <taxon>Pseudomonadales</taxon>
        <taxon>Marinobacteraceae</taxon>
        <taxon>Marinobacter</taxon>
    </lineage>
</organism>
<dbReference type="PANTHER" id="PTHR33840:SF1">
    <property type="entry name" value="TLE1 PHOSPHOLIPASE DOMAIN-CONTAINING PROTEIN"/>
    <property type="match status" value="1"/>
</dbReference>
<keyword evidence="4" id="KW-1185">Reference proteome</keyword>
<dbReference type="Pfam" id="PF09994">
    <property type="entry name" value="T6SS_Tle1-like_cat"/>
    <property type="match status" value="1"/>
</dbReference>
<keyword evidence="3" id="KW-0378">Hydrolase</keyword>